<reference evidence="1 2" key="1">
    <citation type="submission" date="2021-07" db="EMBL/GenBank/DDBJ databases">
        <authorList>
            <person name="Palmer J.M."/>
        </authorList>
    </citation>
    <scope>NUCLEOTIDE SEQUENCE [LARGE SCALE GENOMIC DNA]</scope>
    <source>
        <strain evidence="1 2">AT_MEX2019</strain>
        <tissue evidence="1">Muscle</tissue>
    </source>
</reference>
<organism evidence="1 2">
    <name type="scientific">Ataeniobius toweri</name>
    <dbReference type="NCBI Taxonomy" id="208326"/>
    <lineage>
        <taxon>Eukaryota</taxon>
        <taxon>Metazoa</taxon>
        <taxon>Chordata</taxon>
        <taxon>Craniata</taxon>
        <taxon>Vertebrata</taxon>
        <taxon>Euteleostomi</taxon>
        <taxon>Actinopterygii</taxon>
        <taxon>Neopterygii</taxon>
        <taxon>Teleostei</taxon>
        <taxon>Neoteleostei</taxon>
        <taxon>Acanthomorphata</taxon>
        <taxon>Ovalentaria</taxon>
        <taxon>Atherinomorphae</taxon>
        <taxon>Cyprinodontiformes</taxon>
        <taxon>Goodeidae</taxon>
        <taxon>Ataeniobius</taxon>
    </lineage>
</organism>
<sequence>MFTCTTQQSPVHHTRMSEEDNIRFLKILCQKAGDSQLPGDDGELPELQAGLCDNQGCAHCCNVLLSA</sequence>
<protein>
    <submittedName>
        <fullName evidence="1">Uncharacterized protein</fullName>
    </submittedName>
</protein>
<dbReference type="Proteomes" id="UP001345963">
    <property type="component" value="Unassembled WGS sequence"/>
</dbReference>
<gene>
    <name evidence="1" type="ORF">ATANTOWER_029949</name>
</gene>
<name>A0ABU7BXE4_9TELE</name>
<proteinExistence type="predicted"/>
<evidence type="ECO:0000313" key="2">
    <source>
        <dbReference type="Proteomes" id="UP001345963"/>
    </source>
</evidence>
<accession>A0ABU7BXE4</accession>
<evidence type="ECO:0000313" key="1">
    <source>
        <dbReference type="EMBL" id="MED6254596.1"/>
    </source>
</evidence>
<keyword evidence="2" id="KW-1185">Reference proteome</keyword>
<comment type="caution">
    <text evidence="1">The sequence shown here is derived from an EMBL/GenBank/DDBJ whole genome shotgun (WGS) entry which is preliminary data.</text>
</comment>
<dbReference type="EMBL" id="JAHUTI010069632">
    <property type="protein sequence ID" value="MED6254596.1"/>
    <property type="molecule type" value="Genomic_DNA"/>
</dbReference>